<keyword evidence="2 10" id="KW-0479">Metal-binding</keyword>
<evidence type="ECO:0000256" key="1">
    <source>
        <dbReference type="ARBA" id="ARBA00022722"/>
    </source>
</evidence>
<proteinExistence type="inferred from homology"/>
<dbReference type="Pfam" id="PF01867">
    <property type="entry name" value="Cas_Cas1"/>
    <property type="match status" value="1"/>
</dbReference>
<keyword evidence="4 10" id="KW-0378">Hydrolase</keyword>
<evidence type="ECO:0000256" key="10">
    <source>
        <dbReference type="HAMAP-Rule" id="MF_01470"/>
    </source>
</evidence>
<keyword evidence="5 10" id="KW-0460">Magnesium</keyword>
<dbReference type="InterPro" id="IPR050646">
    <property type="entry name" value="Cas1"/>
</dbReference>
<dbReference type="GO" id="GO:0046872">
    <property type="term" value="F:metal ion binding"/>
    <property type="evidence" value="ECO:0007669"/>
    <property type="project" value="UniProtKB-UniRule"/>
</dbReference>
<dbReference type="InterPro" id="IPR042206">
    <property type="entry name" value="CRISPR-assoc_Cas1_C"/>
</dbReference>
<dbReference type="AlphaFoldDB" id="A0A1Y0D7B5"/>
<feature type="binding site" evidence="10">
    <location>
        <position position="165"/>
    </location>
    <ligand>
        <name>Mn(2+)</name>
        <dbReference type="ChEBI" id="CHEBI:29035"/>
    </ligand>
</feature>
<name>A0A1Y0D7B5_9GAMM</name>
<comment type="function">
    <text evidence="10">CRISPR (clustered regularly interspaced short palindromic repeat), is an adaptive immune system that provides protection against mobile genetic elements (viruses, transposable elements and conjugative plasmids). CRISPR clusters contain spacers, sequences complementary to antecedent mobile elements, and target invading nucleic acids. CRISPR clusters are transcribed and processed into CRISPR RNA (crRNA). Acts as a dsDNA endonuclease. Involved in the integration of spacer DNA into the CRISPR cassette.</text>
</comment>
<dbReference type="PANTHER" id="PTHR34353">
    <property type="entry name" value="CRISPR-ASSOCIATED ENDONUCLEASE CAS1 1"/>
    <property type="match status" value="1"/>
</dbReference>
<evidence type="ECO:0000313" key="11">
    <source>
        <dbReference type="EMBL" id="ART83441.1"/>
    </source>
</evidence>
<dbReference type="PANTHER" id="PTHR34353:SF2">
    <property type="entry name" value="CRISPR-ASSOCIATED ENDONUCLEASE CAS1 1"/>
    <property type="match status" value="1"/>
</dbReference>
<dbReference type="Gene3D" id="3.100.10.20">
    <property type="entry name" value="CRISPR-associated endonuclease Cas1, N-terminal domain"/>
    <property type="match status" value="1"/>
</dbReference>
<dbReference type="Gene3D" id="1.20.120.920">
    <property type="entry name" value="CRISPR-associated endonuclease Cas1, C-terminal domain"/>
    <property type="match status" value="1"/>
</dbReference>
<keyword evidence="8 10" id="KW-0464">Manganese</keyword>
<keyword evidence="12" id="KW-1185">Reference proteome</keyword>
<accession>A0A1Y0D7B5</accession>
<keyword evidence="7 10" id="KW-0238">DNA-binding</keyword>
<reference evidence="11 12" key="1">
    <citation type="journal article" date="2014" name="Int. J. Syst. Evol. Microbiol.">
        <title>Oceanisphaera profunda sp. nov., a marine bacterium isolated from deep-sea sediment, and emended description of the genus Oceanisphaera.</title>
        <authorList>
            <person name="Xu Z."/>
            <person name="Zhang X.Y."/>
            <person name="Su H.N."/>
            <person name="Yu Z.C."/>
            <person name="Liu C."/>
            <person name="Li H."/>
            <person name="Chen X.L."/>
            <person name="Song X.Y."/>
            <person name="Xie B.B."/>
            <person name="Qin Q.L."/>
            <person name="Zhou B.C."/>
            <person name="Shi M."/>
            <person name="Huang Y."/>
            <person name="Zhang Y.Z."/>
        </authorList>
    </citation>
    <scope>NUCLEOTIDE SEQUENCE [LARGE SCALE GENOMIC DNA]</scope>
    <source>
        <strain evidence="11 12">SM1222</strain>
    </source>
</reference>
<evidence type="ECO:0000256" key="8">
    <source>
        <dbReference type="ARBA" id="ARBA00023211"/>
    </source>
</evidence>
<keyword evidence="3 10" id="KW-0255">Endonuclease</keyword>
<dbReference type="CDD" id="cd09634">
    <property type="entry name" value="Cas1_I-II-III"/>
    <property type="match status" value="1"/>
</dbReference>
<evidence type="ECO:0000256" key="6">
    <source>
        <dbReference type="ARBA" id="ARBA00023118"/>
    </source>
</evidence>
<protein>
    <recommendedName>
        <fullName evidence="10">CRISPR-associated endonuclease Cas1</fullName>
        <ecNumber evidence="10">3.1.-.-</ecNumber>
    </recommendedName>
</protein>
<dbReference type="GO" id="GO:0051607">
    <property type="term" value="P:defense response to virus"/>
    <property type="evidence" value="ECO:0007669"/>
    <property type="project" value="UniProtKB-UniRule"/>
</dbReference>
<dbReference type="HAMAP" id="MF_01470">
    <property type="entry name" value="Cas1"/>
    <property type="match status" value="1"/>
</dbReference>
<gene>
    <name evidence="10" type="primary">cas1</name>
    <name evidence="11" type="ORF">CBP31_13085</name>
</gene>
<dbReference type="GO" id="GO:0016787">
    <property type="term" value="F:hydrolase activity"/>
    <property type="evidence" value="ECO:0007669"/>
    <property type="project" value="UniProtKB-KW"/>
</dbReference>
<organism evidence="11 12">
    <name type="scientific">Oceanisphaera profunda</name>
    <dbReference type="NCBI Taxonomy" id="1416627"/>
    <lineage>
        <taxon>Bacteria</taxon>
        <taxon>Pseudomonadati</taxon>
        <taxon>Pseudomonadota</taxon>
        <taxon>Gammaproteobacteria</taxon>
        <taxon>Aeromonadales</taxon>
        <taxon>Aeromonadaceae</taxon>
        <taxon>Oceanisphaera</taxon>
    </lineage>
</organism>
<dbReference type="OrthoDB" id="9803119at2"/>
<dbReference type="InterPro" id="IPR002729">
    <property type="entry name" value="CRISPR-assoc_Cas1"/>
</dbReference>
<comment type="cofactor">
    <cofactor evidence="10">
        <name>Mg(2+)</name>
        <dbReference type="ChEBI" id="CHEBI:18420"/>
    </cofactor>
    <cofactor evidence="10">
        <name>Mn(2+)</name>
        <dbReference type="ChEBI" id="CHEBI:29035"/>
    </cofactor>
</comment>
<dbReference type="GO" id="GO:0043571">
    <property type="term" value="P:maintenance of CRISPR repeat elements"/>
    <property type="evidence" value="ECO:0007669"/>
    <property type="project" value="UniProtKB-UniRule"/>
</dbReference>
<dbReference type="EMBL" id="CP021377">
    <property type="protein sequence ID" value="ART83441.1"/>
    <property type="molecule type" value="Genomic_DNA"/>
</dbReference>
<feature type="binding site" evidence="10">
    <location>
        <position position="245"/>
    </location>
    <ligand>
        <name>Mn(2+)</name>
        <dbReference type="ChEBI" id="CHEBI:29035"/>
    </ligand>
</feature>
<dbReference type="NCBIfam" id="TIGR00287">
    <property type="entry name" value="cas1"/>
    <property type="match status" value="1"/>
</dbReference>
<dbReference type="Proteomes" id="UP000243937">
    <property type="component" value="Chromosome"/>
</dbReference>
<keyword evidence="1 10" id="KW-0540">Nuclease</keyword>
<evidence type="ECO:0000313" key="12">
    <source>
        <dbReference type="Proteomes" id="UP000243937"/>
    </source>
</evidence>
<keyword evidence="6 10" id="KW-0051">Antiviral defense</keyword>
<dbReference type="RefSeq" id="WP_087038007.1">
    <property type="nucleotide sequence ID" value="NZ_CP021377.1"/>
</dbReference>
<dbReference type="GO" id="GO:0003677">
    <property type="term" value="F:DNA binding"/>
    <property type="evidence" value="ECO:0007669"/>
    <property type="project" value="UniProtKB-KW"/>
</dbReference>
<feature type="binding site" evidence="10">
    <location>
        <position position="230"/>
    </location>
    <ligand>
        <name>Mn(2+)</name>
        <dbReference type="ChEBI" id="CHEBI:29035"/>
    </ligand>
</feature>
<comment type="subunit">
    <text evidence="9 10">Homodimer, forms a heterotetramer with a Cas2 homodimer.</text>
</comment>
<sequence length="325" mass="37481">MMDTLFIDRKDSTLTVESKHLVIRHPAQRQLITAPLAQLRSVIVAAEVVMNSKLLWQLSAHQVNLVVLHPREAKFSAQLFANGQHGNIQRRLGQYRLSQQLPQNTLLANRLVASRLLGMSRLLQQALIKRPDLRLPLLLASTRQRKQRQQLLHEPLSIPSLLGVEGSATAGYFDVWGQLLPRELAFSGRKRRPPPDPVNVALSLGFTLLTNELSKQLVAKGLEPMLGFYHQPSYGRDSLACDVCEIFRHRVEGWVWRLFAEQTLTLEHFGQQEPACILNKTGRAVFYREWYKFRSKQLSSMRRIVRLFVRYIEHREALFERDSHE</sequence>
<dbReference type="KEGG" id="opf:CBP31_13085"/>
<dbReference type="EC" id="3.1.-.-" evidence="10"/>
<comment type="similarity">
    <text evidence="10">Belongs to the CRISPR-associated endonuclease Cas1 family.</text>
</comment>
<dbReference type="GO" id="GO:0004519">
    <property type="term" value="F:endonuclease activity"/>
    <property type="evidence" value="ECO:0007669"/>
    <property type="project" value="UniProtKB-UniRule"/>
</dbReference>
<evidence type="ECO:0000256" key="4">
    <source>
        <dbReference type="ARBA" id="ARBA00022801"/>
    </source>
</evidence>
<evidence type="ECO:0000256" key="9">
    <source>
        <dbReference type="ARBA" id="ARBA00038592"/>
    </source>
</evidence>
<evidence type="ECO:0000256" key="5">
    <source>
        <dbReference type="ARBA" id="ARBA00022842"/>
    </source>
</evidence>
<dbReference type="InterPro" id="IPR042211">
    <property type="entry name" value="CRISPR-assoc_Cas1_N"/>
</dbReference>
<evidence type="ECO:0000256" key="3">
    <source>
        <dbReference type="ARBA" id="ARBA00022759"/>
    </source>
</evidence>
<evidence type="ECO:0000256" key="2">
    <source>
        <dbReference type="ARBA" id="ARBA00022723"/>
    </source>
</evidence>
<evidence type="ECO:0000256" key="7">
    <source>
        <dbReference type="ARBA" id="ARBA00023125"/>
    </source>
</evidence>